<evidence type="ECO:0000313" key="2">
    <source>
        <dbReference type="Proteomes" id="UP000789396"/>
    </source>
</evidence>
<accession>A0A9N9F2T9</accession>
<dbReference type="EMBL" id="CAJVPZ010002113">
    <property type="protein sequence ID" value="CAG8506540.1"/>
    <property type="molecule type" value="Genomic_DNA"/>
</dbReference>
<proteinExistence type="predicted"/>
<reference evidence="1" key="1">
    <citation type="submission" date="2021-06" db="EMBL/GenBank/DDBJ databases">
        <authorList>
            <person name="Kallberg Y."/>
            <person name="Tangrot J."/>
            <person name="Rosling A."/>
        </authorList>
    </citation>
    <scope>NUCLEOTIDE SEQUENCE</scope>
    <source>
        <strain evidence="1">IN212</strain>
    </source>
</reference>
<feature type="non-terminal residue" evidence="1">
    <location>
        <position position="133"/>
    </location>
</feature>
<dbReference type="Proteomes" id="UP000789396">
    <property type="component" value="Unassembled WGS sequence"/>
</dbReference>
<name>A0A9N9F2T9_9GLOM</name>
<protein>
    <submittedName>
        <fullName evidence="1">14217_t:CDS:1</fullName>
    </submittedName>
</protein>
<dbReference type="AlphaFoldDB" id="A0A9N9F2T9"/>
<keyword evidence="2" id="KW-1185">Reference proteome</keyword>
<evidence type="ECO:0000313" key="1">
    <source>
        <dbReference type="EMBL" id="CAG8506540.1"/>
    </source>
</evidence>
<gene>
    <name evidence="1" type="ORF">RFULGI_LOCUS2691</name>
</gene>
<sequence length="133" mass="15269">MNKPAKKQTKYQEDAEDEALQQLYQLCPDLNDQSVWFFSTLKKQKINVSNNISEAQLQQTSIGQIIKGKDYTPYFKNNEIVTLLSIKSILMKILNDDLELVGTNLMEGEKFLCLVSFDTNMKKELNIKEASRG</sequence>
<comment type="caution">
    <text evidence="1">The sequence shown here is derived from an EMBL/GenBank/DDBJ whole genome shotgun (WGS) entry which is preliminary data.</text>
</comment>
<organism evidence="1 2">
    <name type="scientific">Racocetra fulgida</name>
    <dbReference type="NCBI Taxonomy" id="60492"/>
    <lineage>
        <taxon>Eukaryota</taxon>
        <taxon>Fungi</taxon>
        <taxon>Fungi incertae sedis</taxon>
        <taxon>Mucoromycota</taxon>
        <taxon>Glomeromycotina</taxon>
        <taxon>Glomeromycetes</taxon>
        <taxon>Diversisporales</taxon>
        <taxon>Gigasporaceae</taxon>
        <taxon>Racocetra</taxon>
    </lineage>
</organism>